<evidence type="ECO:0000256" key="8">
    <source>
        <dbReference type="RuleBase" id="RU364100"/>
    </source>
</evidence>
<reference evidence="9 10" key="1">
    <citation type="submission" date="2018-10" db="EMBL/GenBank/DDBJ databases">
        <authorList>
            <person name="Chen X."/>
        </authorList>
    </citation>
    <scope>NUCLEOTIDE SEQUENCE [LARGE SCALE GENOMIC DNA]</scope>
    <source>
        <strain evidence="9 10">YIM 102668</strain>
    </source>
</reference>
<name>A0A3L9M2Q0_9FLAO</name>
<dbReference type="EMBL" id="RDOJ01000022">
    <property type="protein sequence ID" value="RLZ06783.1"/>
    <property type="molecule type" value="Genomic_DNA"/>
</dbReference>
<evidence type="ECO:0000256" key="1">
    <source>
        <dbReference type="ARBA" id="ARBA00008136"/>
    </source>
</evidence>
<dbReference type="InterPro" id="IPR036590">
    <property type="entry name" value="SRAP-like"/>
</dbReference>
<dbReference type="RefSeq" id="WP_121935581.1">
    <property type="nucleotide sequence ID" value="NZ_RDOJ01000022.1"/>
</dbReference>
<evidence type="ECO:0000256" key="3">
    <source>
        <dbReference type="ARBA" id="ARBA00022763"/>
    </source>
</evidence>
<evidence type="ECO:0000256" key="4">
    <source>
        <dbReference type="ARBA" id="ARBA00022801"/>
    </source>
</evidence>
<proteinExistence type="inferred from homology"/>
<dbReference type="EC" id="3.4.-.-" evidence="8"/>
<keyword evidence="3" id="KW-0227">DNA damage</keyword>
<dbReference type="Gene3D" id="3.90.1680.10">
    <property type="entry name" value="SOS response associated peptidase-like"/>
    <property type="match status" value="1"/>
</dbReference>
<keyword evidence="2 8" id="KW-0645">Protease</keyword>
<keyword evidence="7" id="KW-0456">Lyase</keyword>
<keyword evidence="6" id="KW-0238">DNA-binding</keyword>
<dbReference type="PANTHER" id="PTHR13604">
    <property type="entry name" value="DC12-RELATED"/>
    <property type="match status" value="1"/>
</dbReference>
<dbReference type="OrthoDB" id="9782620at2"/>
<dbReference type="AlphaFoldDB" id="A0A3L9M2Q0"/>
<dbReference type="Proteomes" id="UP000275348">
    <property type="component" value="Unassembled WGS sequence"/>
</dbReference>
<dbReference type="GO" id="GO:0106300">
    <property type="term" value="P:protein-DNA covalent cross-linking repair"/>
    <property type="evidence" value="ECO:0007669"/>
    <property type="project" value="InterPro"/>
</dbReference>
<protein>
    <recommendedName>
        <fullName evidence="8">Abasic site processing protein</fullName>
        <ecNumber evidence="8">3.4.-.-</ecNumber>
    </recommendedName>
</protein>
<evidence type="ECO:0000256" key="6">
    <source>
        <dbReference type="ARBA" id="ARBA00023125"/>
    </source>
</evidence>
<evidence type="ECO:0000256" key="5">
    <source>
        <dbReference type="ARBA" id="ARBA00023124"/>
    </source>
</evidence>
<dbReference type="GO" id="GO:0006508">
    <property type="term" value="P:proteolysis"/>
    <property type="evidence" value="ECO:0007669"/>
    <property type="project" value="UniProtKB-KW"/>
</dbReference>
<keyword evidence="4 8" id="KW-0378">Hydrolase</keyword>
<accession>A0A3L9M2Q0</accession>
<dbReference type="InterPro" id="IPR003738">
    <property type="entry name" value="SRAP"/>
</dbReference>
<dbReference type="GO" id="GO:0003697">
    <property type="term" value="F:single-stranded DNA binding"/>
    <property type="evidence" value="ECO:0007669"/>
    <property type="project" value="InterPro"/>
</dbReference>
<comment type="caution">
    <text evidence="9">The sequence shown here is derived from an EMBL/GenBank/DDBJ whole genome shotgun (WGS) entry which is preliminary data.</text>
</comment>
<sequence>MCFHQKINKKPEQIEKKFNAQFKFFQDYKPQNTVNGFDFPKTPVIKNTDKFTIEMLQWGLVPNWANEEWNKAFTLNARSETLTEKPAFRNITQNRCLVITNGFYEWQHNGKIKTKFEIGFDDELFAFGGIYDSYNGKQSYSIVTTEAEGIMREIHNVKLRMPIALKTSEDMEAWLNGDRIKGSSDFTAINLEPIQLNLF</sequence>
<evidence type="ECO:0000256" key="7">
    <source>
        <dbReference type="ARBA" id="ARBA00023239"/>
    </source>
</evidence>
<dbReference type="GO" id="GO:0016829">
    <property type="term" value="F:lyase activity"/>
    <property type="evidence" value="ECO:0007669"/>
    <property type="project" value="UniProtKB-KW"/>
</dbReference>
<keyword evidence="10" id="KW-1185">Reference proteome</keyword>
<evidence type="ECO:0000256" key="2">
    <source>
        <dbReference type="ARBA" id="ARBA00022670"/>
    </source>
</evidence>
<evidence type="ECO:0000313" key="10">
    <source>
        <dbReference type="Proteomes" id="UP000275348"/>
    </source>
</evidence>
<dbReference type="GO" id="GO:0008233">
    <property type="term" value="F:peptidase activity"/>
    <property type="evidence" value="ECO:0007669"/>
    <property type="project" value="UniProtKB-KW"/>
</dbReference>
<comment type="similarity">
    <text evidence="1 8">Belongs to the SOS response-associated peptidase family.</text>
</comment>
<dbReference type="PANTHER" id="PTHR13604:SF0">
    <property type="entry name" value="ABASIC SITE PROCESSING PROTEIN HMCES"/>
    <property type="match status" value="1"/>
</dbReference>
<evidence type="ECO:0000313" key="9">
    <source>
        <dbReference type="EMBL" id="RLZ06783.1"/>
    </source>
</evidence>
<dbReference type="Pfam" id="PF02586">
    <property type="entry name" value="SRAP"/>
    <property type="match status" value="1"/>
</dbReference>
<organism evidence="9 10">
    <name type="scientific">Faecalibacter macacae</name>
    <dbReference type="NCBI Taxonomy" id="1859289"/>
    <lineage>
        <taxon>Bacteria</taxon>
        <taxon>Pseudomonadati</taxon>
        <taxon>Bacteroidota</taxon>
        <taxon>Flavobacteriia</taxon>
        <taxon>Flavobacteriales</taxon>
        <taxon>Weeksellaceae</taxon>
        <taxon>Faecalibacter</taxon>
    </lineage>
</organism>
<gene>
    <name evidence="9" type="ORF">EAH69_12665</name>
</gene>
<keyword evidence="5" id="KW-0190">Covalent protein-DNA linkage</keyword>
<dbReference type="SUPFAM" id="SSF143081">
    <property type="entry name" value="BB1717-like"/>
    <property type="match status" value="1"/>
</dbReference>